<feature type="region of interest" description="Disordered" evidence="2">
    <location>
        <begin position="209"/>
        <end position="242"/>
    </location>
</feature>
<dbReference type="AlphaFoldDB" id="A0AAW1N741"/>
<reference evidence="4" key="1">
    <citation type="submission" date="2024-03" db="EMBL/GenBank/DDBJ databases">
        <title>WGS assembly of Saponaria officinalis var. Norfolk2.</title>
        <authorList>
            <person name="Jenkins J."/>
            <person name="Shu S."/>
            <person name="Grimwood J."/>
            <person name="Barry K."/>
            <person name="Goodstein D."/>
            <person name="Schmutz J."/>
            <person name="Leebens-Mack J."/>
            <person name="Osbourn A."/>
        </authorList>
    </citation>
    <scope>NUCLEOTIDE SEQUENCE [LARGE SCALE GENOMIC DNA]</scope>
    <source>
        <strain evidence="4">JIC</strain>
    </source>
</reference>
<feature type="region of interest" description="Disordered" evidence="2">
    <location>
        <begin position="73"/>
        <end position="94"/>
    </location>
</feature>
<dbReference type="Proteomes" id="UP001443914">
    <property type="component" value="Unassembled WGS sequence"/>
</dbReference>
<evidence type="ECO:0000256" key="1">
    <source>
        <dbReference type="ARBA" id="ARBA00022946"/>
    </source>
</evidence>
<dbReference type="PANTHER" id="PTHR31346:SF7">
    <property type="entry name" value="MULTIPLE ORGANELLAR RNA EDITING FACTOR 2, CHLOROPLASTIC-RELATED"/>
    <property type="match status" value="1"/>
</dbReference>
<evidence type="ECO:0000313" key="4">
    <source>
        <dbReference type="EMBL" id="KAK9756864.1"/>
    </source>
</evidence>
<dbReference type="GO" id="GO:0080156">
    <property type="term" value="P:mitochondrial mRNA modification"/>
    <property type="evidence" value="ECO:0007669"/>
    <property type="project" value="TreeGrafter"/>
</dbReference>
<dbReference type="InterPro" id="IPR037045">
    <property type="entry name" value="S8pro/Inhibitor_I9_sf"/>
</dbReference>
<dbReference type="PANTHER" id="PTHR31346">
    <property type="entry name" value="MULTIPLE ORGANELLAR RNA EDITING FACTOR 2, CHLOROPLASTIC-RELATED-RELATED"/>
    <property type="match status" value="1"/>
</dbReference>
<feature type="domain" description="MORF/ORRM1/DAG-like MORF" evidence="3">
    <location>
        <begin position="107"/>
        <end position="197"/>
    </location>
</feature>
<dbReference type="InterPro" id="IPR039206">
    <property type="entry name" value="MORF/ORRM1/DAG-like"/>
</dbReference>
<evidence type="ECO:0000313" key="5">
    <source>
        <dbReference type="Proteomes" id="UP001443914"/>
    </source>
</evidence>
<organism evidence="4 5">
    <name type="scientific">Saponaria officinalis</name>
    <name type="common">Common soapwort</name>
    <name type="synonym">Lychnis saponaria</name>
    <dbReference type="NCBI Taxonomy" id="3572"/>
    <lineage>
        <taxon>Eukaryota</taxon>
        <taxon>Viridiplantae</taxon>
        <taxon>Streptophyta</taxon>
        <taxon>Embryophyta</taxon>
        <taxon>Tracheophyta</taxon>
        <taxon>Spermatophyta</taxon>
        <taxon>Magnoliopsida</taxon>
        <taxon>eudicotyledons</taxon>
        <taxon>Gunneridae</taxon>
        <taxon>Pentapetalae</taxon>
        <taxon>Caryophyllales</taxon>
        <taxon>Caryophyllaceae</taxon>
        <taxon>Caryophylleae</taxon>
        <taxon>Saponaria</taxon>
    </lineage>
</organism>
<feature type="compositionally biased region" description="Polar residues" evidence="2">
    <location>
        <begin position="80"/>
        <end position="91"/>
    </location>
</feature>
<comment type="caution">
    <text evidence="4">The sequence shown here is derived from an EMBL/GenBank/DDBJ whole genome shotgun (WGS) entry which is preliminary data.</text>
</comment>
<dbReference type="FunFam" id="3.30.70.80:FF:000001">
    <property type="entry name" value="Multiple organellar RNA editing factor"/>
    <property type="match status" value="1"/>
</dbReference>
<dbReference type="GO" id="GO:0042803">
    <property type="term" value="F:protein homodimerization activity"/>
    <property type="evidence" value="ECO:0007669"/>
    <property type="project" value="UniProtKB-ARBA"/>
</dbReference>
<dbReference type="EMBL" id="JBDFQZ010000001">
    <property type="protein sequence ID" value="KAK9756864.1"/>
    <property type="molecule type" value="Genomic_DNA"/>
</dbReference>
<keyword evidence="5" id="KW-1185">Reference proteome</keyword>
<accession>A0AAW1N741</accession>
<dbReference type="GO" id="GO:0005739">
    <property type="term" value="C:mitochondrion"/>
    <property type="evidence" value="ECO:0007669"/>
    <property type="project" value="TreeGrafter"/>
</dbReference>
<dbReference type="Pfam" id="PF21864">
    <property type="entry name" value="MORF_dom"/>
    <property type="match status" value="1"/>
</dbReference>
<dbReference type="Gene3D" id="3.30.70.80">
    <property type="entry name" value="Peptidase S8 propeptide/proteinase inhibitor I9"/>
    <property type="match status" value="1"/>
</dbReference>
<evidence type="ECO:0000256" key="2">
    <source>
        <dbReference type="SAM" id="MobiDB-lite"/>
    </source>
</evidence>
<gene>
    <name evidence="4" type="ORF">RND81_01G125700</name>
</gene>
<proteinExistence type="predicted"/>
<name>A0AAW1N741_SAPOF</name>
<protein>
    <recommendedName>
        <fullName evidence="3">MORF/ORRM1/DAG-like MORF domain-containing protein</fullName>
    </recommendedName>
</protein>
<sequence length="242" mass="27447">MASSTVAKTLTTLSLRRTNHPITTLKRLFSTIPITITRPPPLPLTRPARPTLLISDPAPFSATRFETIRCRVNRSGPYSPRNNNSGGSNFSDRPPTEIAPLFPGCDYEHWLIVMDKPGGEGADKQQMIDCYVQTLSKVVGSTEEAIKKIYNVSCERYFGFGCEVDEETANKMEGLPGVLFVLPDSYVDPENKDYGAELFVNGEIVQRSPERQRRVEPVAPRHGDRPRYNDRTRYQRRRENMR</sequence>
<keyword evidence="1" id="KW-0809">Transit peptide</keyword>
<dbReference type="InterPro" id="IPR054059">
    <property type="entry name" value="MORF/ORRM1/DAG-like_MORF"/>
</dbReference>
<evidence type="ECO:0000259" key="3">
    <source>
        <dbReference type="Pfam" id="PF21864"/>
    </source>
</evidence>
<dbReference type="GO" id="GO:0016554">
    <property type="term" value="P:cytidine to uridine editing"/>
    <property type="evidence" value="ECO:0007669"/>
    <property type="project" value="InterPro"/>
</dbReference>